<name>A0A553PGL1_TIGCA</name>
<gene>
    <name evidence="1" type="ORF">TCAL_16994</name>
</gene>
<organism evidence="1 2">
    <name type="scientific">Tigriopus californicus</name>
    <name type="common">Marine copepod</name>
    <dbReference type="NCBI Taxonomy" id="6832"/>
    <lineage>
        <taxon>Eukaryota</taxon>
        <taxon>Metazoa</taxon>
        <taxon>Ecdysozoa</taxon>
        <taxon>Arthropoda</taxon>
        <taxon>Crustacea</taxon>
        <taxon>Multicrustacea</taxon>
        <taxon>Hexanauplia</taxon>
        <taxon>Copepoda</taxon>
        <taxon>Harpacticoida</taxon>
        <taxon>Harpacticidae</taxon>
        <taxon>Tigriopus</taxon>
    </lineage>
</organism>
<comment type="caution">
    <text evidence="1">The sequence shown here is derived from an EMBL/GenBank/DDBJ whole genome shotgun (WGS) entry which is preliminary data.</text>
</comment>
<evidence type="ECO:0000313" key="1">
    <source>
        <dbReference type="EMBL" id="TRY76826.1"/>
    </source>
</evidence>
<proteinExistence type="predicted"/>
<sequence length="72" mass="8083">MAQSAELKRCRHEDDWIMNQNQFESPRQTTYGAPAGHSCVINETIGCLKPDGSQDAIMDKHKLKPFYGVSSN</sequence>
<reference evidence="1 2" key="1">
    <citation type="journal article" date="2018" name="Nat. Ecol. Evol.">
        <title>Genomic signatures of mitonuclear coevolution across populations of Tigriopus californicus.</title>
        <authorList>
            <person name="Barreto F.S."/>
            <person name="Watson E.T."/>
            <person name="Lima T.G."/>
            <person name="Willett C.S."/>
            <person name="Edmands S."/>
            <person name="Li W."/>
            <person name="Burton R.S."/>
        </authorList>
    </citation>
    <scope>NUCLEOTIDE SEQUENCE [LARGE SCALE GENOMIC DNA]</scope>
    <source>
        <strain evidence="1 2">San Diego</strain>
    </source>
</reference>
<dbReference type="EMBL" id="VCGU01000004">
    <property type="protein sequence ID" value="TRY76826.1"/>
    <property type="molecule type" value="Genomic_DNA"/>
</dbReference>
<evidence type="ECO:0000313" key="2">
    <source>
        <dbReference type="Proteomes" id="UP000318571"/>
    </source>
</evidence>
<dbReference type="AlphaFoldDB" id="A0A553PGL1"/>
<keyword evidence="2" id="KW-1185">Reference proteome</keyword>
<dbReference type="Proteomes" id="UP000318571">
    <property type="component" value="Chromosome 5"/>
</dbReference>
<accession>A0A553PGL1</accession>
<protein>
    <submittedName>
        <fullName evidence="1">Uncharacterized protein</fullName>
    </submittedName>
</protein>